<dbReference type="OrthoDB" id="6415022at2759"/>
<dbReference type="OMA" id="VSCMVAN"/>
<dbReference type="InterPro" id="IPR026555">
    <property type="entry name" value="NSL3/Tex30"/>
</dbReference>
<dbReference type="PANTHER" id="PTHR13136:SF11">
    <property type="entry name" value="TESTIS-EXPRESSED PROTEIN 30"/>
    <property type="match status" value="1"/>
</dbReference>
<dbReference type="EMBL" id="GL377692">
    <property type="protein sequence ID" value="EFJ06893.1"/>
    <property type="molecule type" value="Genomic_DNA"/>
</dbReference>
<dbReference type="AlphaFoldDB" id="D8T8V4"/>
<dbReference type="InParanoid" id="D8T8V4"/>
<protein>
    <recommendedName>
        <fullName evidence="1">KANL3/Tex30 alpha/beta hydrolase-like domain-containing protein</fullName>
    </recommendedName>
</protein>
<dbReference type="InterPro" id="IPR046879">
    <property type="entry name" value="KANL3/Tex30_Abhydrolase"/>
</dbReference>
<sequence length="218" mass="23598">MEEREAKRPRLNPAPLLVFAHGAGAPSSSDWMIRWKNLLATATNAVDVITFDYPYLSGGKKGAPPKAEKLVDFHLQQVNKGVEKYPGHPVVLVGKSMGSRVGCMVAAKAGSHQIAAVICLGYPLKGSKGSLRDQTLLEVPVPTMFVQGTKDTMCPLDKLHSVVTKMPVKTSLHTIEGGDHSFKVPKKVLDKNSTTQESLELHAVNAIQLFLADSLCMQ</sequence>
<dbReference type="Gene3D" id="3.40.50.1820">
    <property type="entry name" value="alpha/beta hydrolase"/>
    <property type="match status" value="1"/>
</dbReference>
<evidence type="ECO:0000313" key="2">
    <source>
        <dbReference type="EMBL" id="EFJ06893.1"/>
    </source>
</evidence>
<dbReference type="InterPro" id="IPR029058">
    <property type="entry name" value="AB_hydrolase_fold"/>
</dbReference>
<dbReference type="FunFam" id="3.40.50.1820:FF:000207">
    <property type="entry name" value="Alpha/beta-Hydrolases superfamily protein"/>
    <property type="match status" value="1"/>
</dbReference>
<organism evidence="3">
    <name type="scientific">Selaginella moellendorffii</name>
    <name type="common">Spikemoss</name>
    <dbReference type="NCBI Taxonomy" id="88036"/>
    <lineage>
        <taxon>Eukaryota</taxon>
        <taxon>Viridiplantae</taxon>
        <taxon>Streptophyta</taxon>
        <taxon>Embryophyta</taxon>
        <taxon>Tracheophyta</taxon>
        <taxon>Lycopodiopsida</taxon>
        <taxon>Selaginellales</taxon>
        <taxon>Selaginellaceae</taxon>
        <taxon>Selaginella</taxon>
    </lineage>
</organism>
<dbReference type="PANTHER" id="PTHR13136">
    <property type="entry name" value="TESTIS DEVELOPMENT PROTEIN PRTD"/>
    <property type="match status" value="1"/>
</dbReference>
<dbReference type="Gramene" id="EFJ06893">
    <property type="protein sequence ID" value="EFJ06893"/>
    <property type="gene ID" value="SELMODRAFT_430261"/>
</dbReference>
<evidence type="ECO:0000259" key="1">
    <source>
        <dbReference type="Pfam" id="PF20408"/>
    </source>
</evidence>
<feature type="domain" description="KANL3/Tex30 alpha/beta hydrolase-like" evidence="1">
    <location>
        <begin position="15"/>
        <end position="201"/>
    </location>
</feature>
<dbReference type="KEGG" id="smo:SELMODRAFT_430261"/>
<accession>D8T8V4</accession>
<dbReference type="HOGENOM" id="CLU_072792_0_1_1"/>
<dbReference type="ESTHER" id="selml-d8t8v4">
    <property type="family name" value="NLS3-Tex30"/>
</dbReference>
<dbReference type="Proteomes" id="UP000001514">
    <property type="component" value="Unassembled WGS sequence"/>
</dbReference>
<keyword evidence="3" id="KW-1185">Reference proteome</keyword>
<evidence type="ECO:0000313" key="3">
    <source>
        <dbReference type="Proteomes" id="UP000001514"/>
    </source>
</evidence>
<name>D8T8V4_SELML</name>
<proteinExistence type="predicted"/>
<dbReference type="Pfam" id="PF20408">
    <property type="entry name" value="Abhydrolase_11"/>
    <property type="match status" value="1"/>
</dbReference>
<dbReference type="SUPFAM" id="SSF53474">
    <property type="entry name" value="alpha/beta-Hydrolases"/>
    <property type="match status" value="1"/>
</dbReference>
<dbReference type="STRING" id="88036.D8T8V4"/>
<reference evidence="2 3" key="1">
    <citation type="journal article" date="2011" name="Science">
        <title>The Selaginella genome identifies genetic changes associated with the evolution of vascular plants.</title>
        <authorList>
            <person name="Banks J.A."/>
            <person name="Nishiyama T."/>
            <person name="Hasebe M."/>
            <person name="Bowman J.L."/>
            <person name="Gribskov M."/>
            <person name="dePamphilis C."/>
            <person name="Albert V.A."/>
            <person name="Aono N."/>
            <person name="Aoyama T."/>
            <person name="Ambrose B.A."/>
            <person name="Ashton N.W."/>
            <person name="Axtell M.J."/>
            <person name="Barker E."/>
            <person name="Barker M.S."/>
            <person name="Bennetzen J.L."/>
            <person name="Bonawitz N.D."/>
            <person name="Chapple C."/>
            <person name="Cheng C."/>
            <person name="Correa L.G."/>
            <person name="Dacre M."/>
            <person name="DeBarry J."/>
            <person name="Dreyer I."/>
            <person name="Elias M."/>
            <person name="Engstrom E.M."/>
            <person name="Estelle M."/>
            <person name="Feng L."/>
            <person name="Finet C."/>
            <person name="Floyd S.K."/>
            <person name="Frommer W.B."/>
            <person name="Fujita T."/>
            <person name="Gramzow L."/>
            <person name="Gutensohn M."/>
            <person name="Harholt J."/>
            <person name="Hattori M."/>
            <person name="Heyl A."/>
            <person name="Hirai T."/>
            <person name="Hiwatashi Y."/>
            <person name="Ishikawa M."/>
            <person name="Iwata M."/>
            <person name="Karol K.G."/>
            <person name="Koehler B."/>
            <person name="Kolukisaoglu U."/>
            <person name="Kubo M."/>
            <person name="Kurata T."/>
            <person name="Lalonde S."/>
            <person name="Li K."/>
            <person name="Li Y."/>
            <person name="Litt A."/>
            <person name="Lyons E."/>
            <person name="Manning G."/>
            <person name="Maruyama T."/>
            <person name="Michael T.P."/>
            <person name="Mikami K."/>
            <person name="Miyazaki S."/>
            <person name="Morinaga S."/>
            <person name="Murata T."/>
            <person name="Mueller-Roeber B."/>
            <person name="Nelson D.R."/>
            <person name="Obara M."/>
            <person name="Oguri Y."/>
            <person name="Olmstead R.G."/>
            <person name="Onodera N."/>
            <person name="Petersen B.L."/>
            <person name="Pils B."/>
            <person name="Prigge M."/>
            <person name="Rensing S.A."/>
            <person name="Riano-Pachon D.M."/>
            <person name="Roberts A.W."/>
            <person name="Sato Y."/>
            <person name="Scheller H.V."/>
            <person name="Schulz B."/>
            <person name="Schulz C."/>
            <person name="Shakirov E.V."/>
            <person name="Shibagaki N."/>
            <person name="Shinohara N."/>
            <person name="Shippen D.E."/>
            <person name="Soerensen I."/>
            <person name="Sotooka R."/>
            <person name="Sugimoto N."/>
            <person name="Sugita M."/>
            <person name="Sumikawa N."/>
            <person name="Tanurdzic M."/>
            <person name="Theissen G."/>
            <person name="Ulvskov P."/>
            <person name="Wakazuki S."/>
            <person name="Weng J.K."/>
            <person name="Willats W.W."/>
            <person name="Wipf D."/>
            <person name="Wolf P.G."/>
            <person name="Yang L."/>
            <person name="Zimmer A.D."/>
            <person name="Zhu Q."/>
            <person name="Mitros T."/>
            <person name="Hellsten U."/>
            <person name="Loque D."/>
            <person name="Otillar R."/>
            <person name="Salamov A."/>
            <person name="Schmutz J."/>
            <person name="Shapiro H."/>
            <person name="Lindquist E."/>
            <person name="Lucas S."/>
            <person name="Rokhsar D."/>
            <person name="Grigoriev I.V."/>
        </authorList>
    </citation>
    <scope>NUCLEOTIDE SEQUENCE [LARGE SCALE GENOMIC DNA]</scope>
</reference>
<gene>
    <name evidence="2" type="ORF">SELMODRAFT_430261</name>
</gene>
<dbReference type="FunCoup" id="D8T8V4">
    <property type="interactions" value="2"/>
</dbReference>
<dbReference type="eggNOG" id="KOG3253">
    <property type="taxonomic scope" value="Eukaryota"/>
</dbReference>